<organism evidence="1 2">
    <name type="scientific">Brachionus plicatilis</name>
    <name type="common">Marine rotifer</name>
    <name type="synonym">Brachionus muelleri</name>
    <dbReference type="NCBI Taxonomy" id="10195"/>
    <lineage>
        <taxon>Eukaryota</taxon>
        <taxon>Metazoa</taxon>
        <taxon>Spiralia</taxon>
        <taxon>Gnathifera</taxon>
        <taxon>Rotifera</taxon>
        <taxon>Eurotatoria</taxon>
        <taxon>Monogononta</taxon>
        <taxon>Pseudotrocha</taxon>
        <taxon>Ploima</taxon>
        <taxon>Brachionidae</taxon>
        <taxon>Brachionus</taxon>
    </lineage>
</organism>
<feature type="non-terminal residue" evidence="1">
    <location>
        <position position="1"/>
    </location>
</feature>
<reference evidence="1 2" key="1">
    <citation type="journal article" date="2018" name="Sci. Rep.">
        <title>Genomic signatures of local adaptation to the degree of environmental predictability in rotifers.</title>
        <authorList>
            <person name="Franch-Gras L."/>
            <person name="Hahn C."/>
            <person name="Garcia-Roger E.M."/>
            <person name="Carmona M.J."/>
            <person name="Serra M."/>
            <person name="Gomez A."/>
        </authorList>
    </citation>
    <scope>NUCLEOTIDE SEQUENCE [LARGE SCALE GENOMIC DNA]</scope>
    <source>
        <strain evidence="1">HYR1</strain>
    </source>
</reference>
<dbReference type="EMBL" id="REGN01007622">
    <property type="protein sequence ID" value="RNA05737.1"/>
    <property type="molecule type" value="Genomic_DNA"/>
</dbReference>
<comment type="caution">
    <text evidence="1">The sequence shown here is derived from an EMBL/GenBank/DDBJ whole genome shotgun (WGS) entry which is preliminary data.</text>
</comment>
<evidence type="ECO:0000313" key="2">
    <source>
        <dbReference type="Proteomes" id="UP000276133"/>
    </source>
</evidence>
<gene>
    <name evidence="1" type="ORF">BpHYR1_020765</name>
</gene>
<proteinExistence type="predicted"/>
<protein>
    <submittedName>
        <fullName evidence="1">Uncharacterized protein</fullName>
    </submittedName>
</protein>
<sequence length="61" mass="7128">VQISMQIDNILFSNNELLRKVVFLSSVHLVEFLKINILKVFSTNPTKVKRLNTTDRIDKKQ</sequence>
<dbReference type="AlphaFoldDB" id="A0A3M7Q2R3"/>
<accession>A0A3M7Q2R3</accession>
<keyword evidence="2" id="KW-1185">Reference proteome</keyword>
<evidence type="ECO:0000313" key="1">
    <source>
        <dbReference type="EMBL" id="RNA05737.1"/>
    </source>
</evidence>
<name>A0A3M7Q2R3_BRAPC</name>
<dbReference type="Proteomes" id="UP000276133">
    <property type="component" value="Unassembled WGS sequence"/>
</dbReference>